<name>A0A1H7TUF7_9FLAO</name>
<dbReference type="EMBL" id="FNZN01000006">
    <property type="protein sequence ID" value="SEL88066.1"/>
    <property type="molecule type" value="Genomic_DNA"/>
</dbReference>
<dbReference type="STRING" id="228957.SAMN04488008_106146"/>
<evidence type="ECO:0008006" key="3">
    <source>
        <dbReference type="Google" id="ProtNLM"/>
    </source>
</evidence>
<proteinExistence type="predicted"/>
<evidence type="ECO:0000313" key="2">
    <source>
        <dbReference type="Proteomes" id="UP000198990"/>
    </source>
</evidence>
<gene>
    <name evidence="1" type="ORF">SAMN04488008_106146</name>
</gene>
<accession>A0A1H7TUF7</accession>
<dbReference type="SUPFAM" id="SSF48613">
    <property type="entry name" value="Heme oxygenase-like"/>
    <property type="match status" value="1"/>
</dbReference>
<protein>
    <recommendedName>
        <fullName evidence="3">DUF3050 domain-containing protein</fullName>
    </recommendedName>
</protein>
<reference evidence="2" key="1">
    <citation type="submission" date="2016-10" db="EMBL/GenBank/DDBJ databases">
        <authorList>
            <person name="Varghese N."/>
            <person name="Submissions S."/>
        </authorList>
    </citation>
    <scope>NUCLEOTIDE SEQUENCE [LARGE SCALE GENOMIC DNA]</scope>
    <source>
        <strain evidence="2">DSM 16471</strain>
    </source>
</reference>
<dbReference type="OrthoDB" id="9791270at2"/>
<dbReference type="Proteomes" id="UP000198990">
    <property type="component" value="Unassembled WGS sequence"/>
</dbReference>
<dbReference type="InterPro" id="IPR024423">
    <property type="entry name" value="DUF3050"/>
</dbReference>
<dbReference type="Pfam" id="PF11251">
    <property type="entry name" value="DUF3050"/>
    <property type="match status" value="1"/>
</dbReference>
<keyword evidence="2" id="KW-1185">Reference proteome</keyword>
<dbReference type="Gene3D" id="1.20.910.10">
    <property type="entry name" value="Heme oxygenase-like"/>
    <property type="match status" value="1"/>
</dbReference>
<dbReference type="AlphaFoldDB" id="A0A1H7TUF7"/>
<sequence length="266" mass="30757">MGAMKIEELEATLLPLREQLKNHSLYGELSSVTDIKVFMENHVYAVWDFMSLLKGLQIHLTCTTLPWKPVKNTNTARFINEIVLEEESDRNEEGVFKSHFEMYLDAMAEVGADTSKMTDFLERITRLESVLEVIETSVLNDALKDFLKFTFEVVQTHEPHIIAAAFTFGREELIPDMFLKIIDRSDNKGDNSFSKLDYYLRRHIELDGDDHGPLSLKMIQELCDTDERKWQEVAECSQKALSKRIGLWNYIAQEIQKSKVSKQVMA</sequence>
<evidence type="ECO:0000313" key="1">
    <source>
        <dbReference type="EMBL" id="SEL88066.1"/>
    </source>
</evidence>
<dbReference type="InterPro" id="IPR016084">
    <property type="entry name" value="Haem_Oase-like_multi-hlx"/>
</dbReference>
<organism evidence="1 2">
    <name type="scientific">Maribacter orientalis</name>
    <dbReference type="NCBI Taxonomy" id="228957"/>
    <lineage>
        <taxon>Bacteria</taxon>
        <taxon>Pseudomonadati</taxon>
        <taxon>Bacteroidota</taxon>
        <taxon>Flavobacteriia</taxon>
        <taxon>Flavobacteriales</taxon>
        <taxon>Flavobacteriaceae</taxon>
        <taxon>Maribacter</taxon>
    </lineage>
</organism>